<feature type="active site" description="Proton donor/acceptor" evidence="1">
    <location>
        <position position="82"/>
    </location>
</feature>
<dbReference type="CDD" id="cd07067">
    <property type="entry name" value="HP_PGM_like"/>
    <property type="match status" value="1"/>
</dbReference>
<evidence type="ECO:0000256" key="2">
    <source>
        <dbReference type="PIRSR" id="PIRSR613078-2"/>
    </source>
</evidence>
<dbReference type="GO" id="GO:0005737">
    <property type="term" value="C:cytoplasm"/>
    <property type="evidence" value="ECO:0007669"/>
    <property type="project" value="TreeGrafter"/>
</dbReference>
<dbReference type="SUPFAM" id="SSF53254">
    <property type="entry name" value="Phosphoglycerate mutase-like"/>
    <property type="match status" value="1"/>
</dbReference>
<dbReference type="PANTHER" id="PTHR48100">
    <property type="entry name" value="BROAD-SPECIFICITY PHOSPHATASE YOR283W-RELATED"/>
    <property type="match status" value="1"/>
</dbReference>
<dbReference type="OrthoDB" id="9781415at2"/>
<dbReference type="InterPro" id="IPR050275">
    <property type="entry name" value="PGM_Phosphatase"/>
</dbReference>
<accession>A0A0P6YN62</accession>
<dbReference type="AlphaFoldDB" id="A0A0P6YN62"/>
<dbReference type="PROSITE" id="PS00175">
    <property type="entry name" value="PG_MUTASE"/>
    <property type="match status" value="1"/>
</dbReference>
<evidence type="ECO:0000313" key="3">
    <source>
        <dbReference type="EMBL" id="KPL91709.1"/>
    </source>
</evidence>
<dbReference type="STRING" id="70996.SE18_01635"/>
<evidence type="ECO:0000313" key="4">
    <source>
        <dbReference type="Proteomes" id="UP000050277"/>
    </source>
</evidence>
<dbReference type="PIRSF" id="PIRSF000709">
    <property type="entry name" value="6PFK_2-Ptase"/>
    <property type="match status" value="1"/>
</dbReference>
<comment type="caution">
    <text evidence="3">The sequence shown here is derived from an EMBL/GenBank/DDBJ whole genome shotgun (WGS) entry which is preliminary data.</text>
</comment>
<name>A0A0P6YN62_9CHLR</name>
<feature type="binding site" evidence="2">
    <location>
        <begin position="7"/>
        <end position="14"/>
    </location>
    <ligand>
        <name>substrate</name>
    </ligand>
</feature>
<dbReference type="RefSeq" id="WP_054532671.1">
    <property type="nucleotide sequence ID" value="NZ_LGKP01000004.1"/>
</dbReference>
<keyword evidence="4" id="KW-1185">Reference proteome</keyword>
<feature type="binding site" evidence="2">
    <location>
        <position position="57"/>
    </location>
    <ligand>
        <name>substrate</name>
    </ligand>
</feature>
<dbReference type="InterPro" id="IPR001345">
    <property type="entry name" value="PG/BPGM_mutase_AS"/>
</dbReference>
<proteinExistence type="predicted"/>
<dbReference type="GO" id="GO:0016791">
    <property type="term" value="F:phosphatase activity"/>
    <property type="evidence" value="ECO:0007669"/>
    <property type="project" value="TreeGrafter"/>
</dbReference>
<dbReference type="EMBL" id="LGKP01000004">
    <property type="protein sequence ID" value="KPL91709.1"/>
    <property type="molecule type" value="Genomic_DNA"/>
</dbReference>
<dbReference type="Gene3D" id="3.40.50.1240">
    <property type="entry name" value="Phosphoglycerate mutase-like"/>
    <property type="match status" value="1"/>
</dbReference>
<organism evidence="3 4">
    <name type="scientific">Herpetosiphon geysericola</name>
    <dbReference type="NCBI Taxonomy" id="70996"/>
    <lineage>
        <taxon>Bacteria</taxon>
        <taxon>Bacillati</taxon>
        <taxon>Chloroflexota</taxon>
        <taxon>Chloroflexia</taxon>
        <taxon>Herpetosiphonales</taxon>
        <taxon>Herpetosiphonaceae</taxon>
        <taxon>Herpetosiphon</taxon>
    </lineage>
</organism>
<protein>
    <submittedName>
        <fullName evidence="3">Phosphoglycerate mutase</fullName>
    </submittedName>
</protein>
<dbReference type="InterPro" id="IPR013078">
    <property type="entry name" value="His_Pase_superF_clade-1"/>
</dbReference>
<reference evidence="3 4" key="1">
    <citation type="submission" date="2015-07" db="EMBL/GenBank/DDBJ databases">
        <title>Whole genome sequence of Herpetosiphon geysericola DSM 7119.</title>
        <authorList>
            <person name="Hemp J."/>
            <person name="Ward L.M."/>
            <person name="Pace L.A."/>
            <person name="Fischer W.W."/>
        </authorList>
    </citation>
    <scope>NUCLEOTIDE SEQUENCE [LARGE SCALE GENOMIC DNA]</scope>
    <source>
        <strain evidence="3 4">DSM 7119</strain>
    </source>
</reference>
<dbReference type="SMART" id="SM00855">
    <property type="entry name" value="PGAM"/>
    <property type="match status" value="1"/>
</dbReference>
<dbReference type="PANTHER" id="PTHR48100:SF62">
    <property type="entry name" value="GLUCOSYL-3-PHOSPHOGLYCERATE PHOSPHATASE"/>
    <property type="match status" value="1"/>
</dbReference>
<evidence type="ECO:0000256" key="1">
    <source>
        <dbReference type="PIRSR" id="PIRSR613078-1"/>
    </source>
</evidence>
<gene>
    <name evidence="3" type="ORF">SE18_01635</name>
</gene>
<dbReference type="Pfam" id="PF00300">
    <property type="entry name" value="His_Phos_1"/>
    <property type="match status" value="1"/>
</dbReference>
<feature type="active site" description="Tele-phosphohistidine intermediate" evidence="1">
    <location>
        <position position="8"/>
    </location>
</feature>
<dbReference type="Proteomes" id="UP000050277">
    <property type="component" value="Unassembled WGS sequence"/>
</dbReference>
<sequence length="213" mass="24223">MRLILVRHGESEWNKIGRYQGQEDAPLSELGQQQAQALAQRLKREKLDVIYASPLQRANNTARAIAEFHPDVPFIDDPALLEIHHGDWQGLYSPDVKAQYGAELREWQYFPTRSQMPNGESFSNILKRVIDFKERVLSERANQTVVFSTHDVVVKILVADALGINMDRINRLWITNASISVIEYGEDLPYLVSLSEACHLGKLATVRENQTAL</sequence>
<dbReference type="PATRIC" id="fig|70996.4.peg.737"/>
<dbReference type="InterPro" id="IPR029033">
    <property type="entry name" value="His_PPase_superfam"/>
</dbReference>